<name>M5UH25_9BACT</name>
<dbReference type="Pfam" id="PF00326">
    <property type="entry name" value="Peptidase_S9"/>
    <property type="match status" value="1"/>
</dbReference>
<feature type="chain" id="PRO_5004073245" evidence="2">
    <location>
        <begin position="21"/>
        <end position="665"/>
    </location>
</feature>
<accession>M5UH25</accession>
<dbReference type="OrthoDB" id="108903at2"/>
<protein>
    <submittedName>
        <fullName evidence="4">Peptidase S9, prolyl oligopeptidase active site domain protein</fullName>
    </submittedName>
</protein>
<dbReference type="InterPro" id="IPR011042">
    <property type="entry name" value="6-blade_b-propeller_TolB-like"/>
</dbReference>
<dbReference type="AlphaFoldDB" id="M5UH25"/>
<evidence type="ECO:0000259" key="3">
    <source>
        <dbReference type="Pfam" id="PF00326"/>
    </source>
</evidence>
<dbReference type="Gene3D" id="3.40.50.1820">
    <property type="entry name" value="alpha/beta hydrolase"/>
    <property type="match status" value="1"/>
</dbReference>
<comment type="caution">
    <text evidence="4">The sequence shown here is derived from an EMBL/GenBank/DDBJ whole genome shotgun (WGS) entry which is preliminary data.</text>
</comment>
<sequence length="665" mass="74183">MKLVLASSLLIFLVPDLILAQESETTVFKDRSIDLAKHLDQWPYRSYAIYGSYAANQIGLIRESATSTFVVADLQPNSVISFDKAEELNATDLANVAAWKFTYNAVTSQWYFKGDEERNEEYNLYVFNKDAATKTKLTNVPYLYDYAFSKDYKRVAYTARVVHSKEGSPGEVRILDLETGEDMAVYKDEDEAFKLTWGSISWHPEEEGVIFVTAKDGDRTKHNLVYVDLTRITPASTVVTDPEIKRTDLALPKKWLSTTQVGYGVTENDTPYIRVYDFASNETKLSQQTSADVADLKVASLGGRAKLIVLLNGIRRQELRVVDPEAGTLERSIELEGGIELLDTKPERVMVAQQYLTDPLKICDLNLAPQEIEVVDLAGISKELASDIVHCTVKEHVYKTFDDITYDIDGETFEGEIFGYLYSPKNPLPREQAIVLIEGFYGAYTDFDVTKQVLCEAGIYVFSPNPRGNRGSGAFANAQIGDYGGSDTLDGIYAAKYASELLGIPPERVGVFGMSYGGYLTLRHLTFQGEVNGHQASFPWGFGISEAGISQVLRQADPQIGGSVAGYVERATGPLDDPATWKKFQGERSPANLMENFNAKLLLIHGTADTRVTPIESRDFYWRAREQGKGDLVTYIEYEGQGHYATGRADKIKRLKDWLEFLAGI</sequence>
<dbReference type="InterPro" id="IPR001375">
    <property type="entry name" value="Peptidase_S9_cat"/>
</dbReference>
<dbReference type="PATRIC" id="fig|1263870.3.peg.3431"/>
<dbReference type="GO" id="GO:0004252">
    <property type="term" value="F:serine-type endopeptidase activity"/>
    <property type="evidence" value="ECO:0007669"/>
    <property type="project" value="TreeGrafter"/>
</dbReference>
<dbReference type="SUPFAM" id="SSF53474">
    <property type="entry name" value="alpha/beta-Hydrolases"/>
    <property type="match status" value="1"/>
</dbReference>
<feature type="domain" description="Peptidase S9 prolyl oligopeptidase catalytic" evidence="3">
    <location>
        <begin position="447"/>
        <end position="663"/>
    </location>
</feature>
<proteinExistence type="predicted"/>
<dbReference type="Proteomes" id="UP000011885">
    <property type="component" value="Unassembled WGS sequence"/>
</dbReference>
<dbReference type="Gene3D" id="2.120.10.30">
    <property type="entry name" value="TolB, C-terminal domain"/>
    <property type="match status" value="1"/>
</dbReference>
<dbReference type="PANTHER" id="PTHR42776:SF27">
    <property type="entry name" value="DIPEPTIDYL PEPTIDASE FAMILY MEMBER 6"/>
    <property type="match status" value="1"/>
</dbReference>
<keyword evidence="2" id="KW-0732">Signal</keyword>
<evidence type="ECO:0000256" key="2">
    <source>
        <dbReference type="SAM" id="SignalP"/>
    </source>
</evidence>
<dbReference type="EMBL" id="ANOH01000219">
    <property type="protein sequence ID" value="EMI55323.1"/>
    <property type="molecule type" value="Genomic_DNA"/>
</dbReference>
<feature type="signal peptide" evidence="2">
    <location>
        <begin position="1"/>
        <end position="20"/>
    </location>
</feature>
<keyword evidence="1" id="KW-0378">Hydrolase</keyword>
<organism evidence="4 5">
    <name type="scientific">Rhodopirellula sallentina SM41</name>
    <dbReference type="NCBI Taxonomy" id="1263870"/>
    <lineage>
        <taxon>Bacteria</taxon>
        <taxon>Pseudomonadati</taxon>
        <taxon>Planctomycetota</taxon>
        <taxon>Planctomycetia</taxon>
        <taxon>Pirellulales</taxon>
        <taxon>Pirellulaceae</taxon>
        <taxon>Rhodopirellula</taxon>
    </lineage>
</organism>
<evidence type="ECO:0000256" key="1">
    <source>
        <dbReference type="ARBA" id="ARBA00022801"/>
    </source>
</evidence>
<dbReference type="GO" id="GO:0006508">
    <property type="term" value="P:proteolysis"/>
    <property type="evidence" value="ECO:0007669"/>
    <property type="project" value="InterPro"/>
</dbReference>
<gene>
    <name evidence="4" type="ORF">RSSM_03229</name>
</gene>
<dbReference type="PANTHER" id="PTHR42776">
    <property type="entry name" value="SERINE PEPTIDASE S9 FAMILY MEMBER"/>
    <property type="match status" value="1"/>
</dbReference>
<keyword evidence="5" id="KW-1185">Reference proteome</keyword>
<dbReference type="InterPro" id="IPR029058">
    <property type="entry name" value="AB_hydrolase_fold"/>
</dbReference>
<dbReference type="SUPFAM" id="SSF82171">
    <property type="entry name" value="DPP6 N-terminal domain-like"/>
    <property type="match status" value="1"/>
</dbReference>
<reference evidence="4 5" key="1">
    <citation type="journal article" date="2013" name="Mar. Genomics">
        <title>Expression of sulfatases in Rhodopirellula baltica and the diversity of sulfatases in the genus Rhodopirellula.</title>
        <authorList>
            <person name="Wegner C.E."/>
            <person name="Richter-Heitmann T."/>
            <person name="Klindworth A."/>
            <person name="Klockow C."/>
            <person name="Richter M."/>
            <person name="Achstetter T."/>
            <person name="Glockner F.O."/>
            <person name="Harder J."/>
        </authorList>
    </citation>
    <scope>NUCLEOTIDE SEQUENCE [LARGE SCALE GENOMIC DNA]</scope>
    <source>
        <strain evidence="4 5">SM41</strain>
    </source>
</reference>
<evidence type="ECO:0000313" key="4">
    <source>
        <dbReference type="EMBL" id="EMI55323.1"/>
    </source>
</evidence>
<dbReference type="RefSeq" id="WP_008680120.1">
    <property type="nucleotide sequence ID" value="NZ_ANOH01000219.1"/>
</dbReference>
<evidence type="ECO:0000313" key="5">
    <source>
        <dbReference type="Proteomes" id="UP000011885"/>
    </source>
</evidence>